<protein>
    <submittedName>
        <fullName evidence="1">Uncharacterized protein</fullName>
    </submittedName>
</protein>
<name>A0ACB1B2U1_MELEN</name>
<gene>
    <name evidence="1" type="ORF">MENTE1834_LOCUS45252</name>
</gene>
<comment type="caution">
    <text evidence="1">The sequence shown here is derived from an EMBL/GenBank/DDBJ whole genome shotgun (WGS) entry which is preliminary data.</text>
</comment>
<dbReference type="Proteomes" id="UP001497535">
    <property type="component" value="Unassembled WGS sequence"/>
</dbReference>
<reference evidence="1" key="1">
    <citation type="submission" date="2023-11" db="EMBL/GenBank/DDBJ databases">
        <authorList>
            <person name="Poullet M."/>
        </authorList>
    </citation>
    <scope>NUCLEOTIDE SEQUENCE</scope>
    <source>
        <strain evidence="1">E1834</strain>
    </source>
</reference>
<keyword evidence="2" id="KW-1185">Reference proteome</keyword>
<organism evidence="1 2">
    <name type="scientific">Meloidogyne enterolobii</name>
    <name type="common">Root-knot nematode worm</name>
    <name type="synonym">Meloidogyne mayaguensis</name>
    <dbReference type="NCBI Taxonomy" id="390850"/>
    <lineage>
        <taxon>Eukaryota</taxon>
        <taxon>Metazoa</taxon>
        <taxon>Ecdysozoa</taxon>
        <taxon>Nematoda</taxon>
        <taxon>Chromadorea</taxon>
        <taxon>Rhabditida</taxon>
        <taxon>Tylenchina</taxon>
        <taxon>Tylenchomorpha</taxon>
        <taxon>Tylenchoidea</taxon>
        <taxon>Meloidogynidae</taxon>
        <taxon>Meloidogyninae</taxon>
        <taxon>Meloidogyne</taxon>
    </lineage>
</organism>
<sequence>MTPLKAVPEKSSRPKDFKNKDCFVRKTDQSLHTLGKIKEKETLVEFGMWTGYQGKGGKFLLLKGNKTFIEIKLNEDLIITNSTLVRYV</sequence>
<evidence type="ECO:0000313" key="1">
    <source>
        <dbReference type="EMBL" id="CAK5113955.1"/>
    </source>
</evidence>
<accession>A0ACB1B2U1</accession>
<evidence type="ECO:0000313" key="2">
    <source>
        <dbReference type="Proteomes" id="UP001497535"/>
    </source>
</evidence>
<proteinExistence type="predicted"/>
<dbReference type="EMBL" id="CAVMJV010000148">
    <property type="protein sequence ID" value="CAK5113955.1"/>
    <property type="molecule type" value="Genomic_DNA"/>
</dbReference>